<dbReference type="Proteomes" id="UP000091820">
    <property type="component" value="Unassembled WGS sequence"/>
</dbReference>
<dbReference type="GO" id="GO:0032991">
    <property type="term" value="C:protein-containing complex"/>
    <property type="evidence" value="ECO:0007669"/>
    <property type="project" value="TreeGrafter"/>
</dbReference>
<reference evidence="1" key="2">
    <citation type="submission" date="2020-05" db="UniProtKB">
        <authorList>
            <consortium name="EnsemblMetazoa"/>
        </authorList>
    </citation>
    <scope>IDENTIFICATION</scope>
    <source>
        <strain evidence="1">IAEA</strain>
    </source>
</reference>
<evidence type="ECO:0008006" key="3">
    <source>
        <dbReference type="Google" id="ProtNLM"/>
    </source>
</evidence>
<dbReference type="SUPFAM" id="SSF53335">
    <property type="entry name" value="S-adenosyl-L-methionine-dependent methyltransferases"/>
    <property type="match status" value="1"/>
</dbReference>
<reference evidence="2" key="1">
    <citation type="submission" date="2014-03" db="EMBL/GenBank/DDBJ databases">
        <authorList>
            <person name="Aksoy S."/>
            <person name="Warren W."/>
            <person name="Wilson R.K."/>
        </authorList>
    </citation>
    <scope>NUCLEOTIDE SEQUENCE [LARGE SCALE GENOMIC DNA]</scope>
    <source>
        <strain evidence="2">IAEA</strain>
    </source>
</reference>
<dbReference type="InterPro" id="IPR019410">
    <property type="entry name" value="Methyltransf_16"/>
</dbReference>
<dbReference type="Pfam" id="PF10294">
    <property type="entry name" value="Methyltransf_16"/>
    <property type="match status" value="1"/>
</dbReference>
<organism evidence="1 2">
    <name type="scientific">Glossina brevipalpis</name>
    <dbReference type="NCBI Taxonomy" id="37001"/>
    <lineage>
        <taxon>Eukaryota</taxon>
        <taxon>Metazoa</taxon>
        <taxon>Ecdysozoa</taxon>
        <taxon>Arthropoda</taxon>
        <taxon>Hexapoda</taxon>
        <taxon>Insecta</taxon>
        <taxon>Pterygota</taxon>
        <taxon>Neoptera</taxon>
        <taxon>Endopterygota</taxon>
        <taxon>Diptera</taxon>
        <taxon>Brachycera</taxon>
        <taxon>Muscomorpha</taxon>
        <taxon>Hippoboscoidea</taxon>
        <taxon>Glossinidae</taxon>
        <taxon>Glossina</taxon>
    </lineage>
</organism>
<dbReference type="InterPro" id="IPR029063">
    <property type="entry name" value="SAM-dependent_MTases_sf"/>
</dbReference>
<dbReference type="Gene3D" id="3.40.50.150">
    <property type="entry name" value="Vaccinia Virus protein VP39"/>
    <property type="match status" value="1"/>
</dbReference>
<dbReference type="PANTHER" id="PTHR14614:SF130">
    <property type="entry name" value="PROTEIN-LYSINE N-METHYLTRANSFERASE EEF2KMT"/>
    <property type="match status" value="1"/>
</dbReference>
<accession>A0A1A9W1W2</accession>
<dbReference type="STRING" id="37001.A0A1A9W1W2"/>
<sequence>MRSLQLALTTRTADSRSAANQGVNNDFPNHISWNQQNMLVNYTYKCQLNQEMPIKLQYQLNFFKQLIAYLEANYSEIHDSIYESFCEIQRNVANDQSKKFAFKHYILSEKVHFTLKESKSFVADGTTGLCSWQAALALTDYLLHHKVVLWNRRVLELGSGTGFCGFIIHKLCKPKYTLLTDGSLSCVKLIGENIELNCLQTEEIMDNKWLVDDRILEWGLADWKAINCAKQVKTLVPDILLAADVVYDNNVFDDLLQAIDYVFNLRQNKVKMFLATTVRNETTLNSFLNKLENFRFQIEEANIIPLEHSFLYWDRSTPIKILIITR</sequence>
<dbReference type="EnsemblMetazoa" id="GBRI003363-RA">
    <property type="protein sequence ID" value="GBRI003363-PA"/>
    <property type="gene ID" value="GBRI003363"/>
</dbReference>
<dbReference type="PANTHER" id="PTHR14614">
    <property type="entry name" value="HEPATOCELLULAR CARCINOMA-ASSOCIATED ANTIGEN"/>
    <property type="match status" value="1"/>
</dbReference>
<evidence type="ECO:0000313" key="1">
    <source>
        <dbReference type="EnsemblMetazoa" id="GBRI003363-PA"/>
    </source>
</evidence>
<evidence type="ECO:0000313" key="2">
    <source>
        <dbReference type="Proteomes" id="UP000091820"/>
    </source>
</evidence>
<dbReference type="VEuPathDB" id="VectorBase:GBRI003363"/>
<protein>
    <recommendedName>
        <fullName evidence="3">FAM86 N-terminal domain-containing protein</fullName>
    </recommendedName>
</protein>
<dbReference type="AlphaFoldDB" id="A0A1A9W1W2"/>
<name>A0A1A9W1W2_9MUSC</name>
<keyword evidence="2" id="KW-1185">Reference proteome</keyword>
<proteinExistence type="predicted"/>